<dbReference type="OrthoDB" id="1937916at2759"/>
<evidence type="ECO:0000256" key="4">
    <source>
        <dbReference type="ARBA" id="ARBA00022729"/>
    </source>
</evidence>
<feature type="chain" id="PRO_5038405526" description="Epidermal patterning factor-like protein" evidence="7">
    <location>
        <begin position="18"/>
        <end position="133"/>
    </location>
</feature>
<dbReference type="GO" id="GO:0010374">
    <property type="term" value="P:stomatal complex development"/>
    <property type="evidence" value="ECO:0007669"/>
    <property type="project" value="InterPro"/>
</dbReference>
<dbReference type="EMBL" id="JABFUD020000018">
    <property type="protein sequence ID" value="KAI5066003.1"/>
    <property type="molecule type" value="Genomic_DNA"/>
</dbReference>
<dbReference type="InterPro" id="IPR039455">
    <property type="entry name" value="EPFL"/>
</dbReference>
<evidence type="ECO:0000313" key="9">
    <source>
        <dbReference type="Proteomes" id="UP000886520"/>
    </source>
</evidence>
<evidence type="ECO:0000256" key="1">
    <source>
        <dbReference type="ARBA" id="ARBA00004613"/>
    </source>
</evidence>
<evidence type="ECO:0000313" key="8">
    <source>
        <dbReference type="EMBL" id="KAI5066003.1"/>
    </source>
</evidence>
<gene>
    <name evidence="8" type="ORF">GOP47_0018627</name>
</gene>
<dbReference type="AlphaFoldDB" id="A0A9D4UEH9"/>
<dbReference type="GO" id="GO:0005576">
    <property type="term" value="C:extracellular region"/>
    <property type="evidence" value="ECO:0007669"/>
    <property type="project" value="UniProtKB-SubCell"/>
</dbReference>
<name>A0A9D4UEH9_ADICA</name>
<comment type="caution">
    <text evidence="8">The sequence shown here is derived from an EMBL/GenBank/DDBJ whole genome shotgun (WGS) entry which is preliminary data.</text>
</comment>
<protein>
    <recommendedName>
        <fullName evidence="10">Epidermal patterning factor-like protein</fullName>
    </recommendedName>
</protein>
<comment type="similarity">
    <text evidence="2">Belongs to the plant cysteine rich small secretory peptide family. Epidermal patterning factor subfamily.</text>
</comment>
<keyword evidence="4 7" id="KW-0732">Signal</keyword>
<sequence length="133" mass="14524">MVSSKLQLFLIITTAIASTLILPALPIEASPLATISCNSHSSADHVCNRKSTVIDQSYGEGERPSSWKTNGAGKKDTRKRDLIGSSPPICNEQCRPCNPCVRVIVSIQSSSHLPNEYYPEAWRCQCGSTQYDP</sequence>
<dbReference type="Pfam" id="PF17181">
    <property type="entry name" value="EPF"/>
    <property type="match status" value="1"/>
</dbReference>
<proteinExistence type="inferred from homology"/>
<evidence type="ECO:0008006" key="10">
    <source>
        <dbReference type="Google" id="ProtNLM"/>
    </source>
</evidence>
<dbReference type="PANTHER" id="PTHR33109:SF4">
    <property type="entry name" value="EPIDERMAL PATTERNING FACTOR-LIKE PROTEIN 6"/>
    <property type="match status" value="1"/>
</dbReference>
<reference evidence="8" key="1">
    <citation type="submission" date="2021-01" db="EMBL/GenBank/DDBJ databases">
        <title>Adiantum capillus-veneris genome.</title>
        <authorList>
            <person name="Fang Y."/>
            <person name="Liao Q."/>
        </authorList>
    </citation>
    <scope>NUCLEOTIDE SEQUENCE</scope>
    <source>
        <strain evidence="8">H3</strain>
        <tissue evidence="8">Leaf</tissue>
    </source>
</reference>
<feature type="signal peptide" evidence="7">
    <location>
        <begin position="1"/>
        <end position="17"/>
    </location>
</feature>
<evidence type="ECO:0000256" key="5">
    <source>
        <dbReference type="ARBA" id="ARBA00023157"/>
    </source>
</evidence>
<evidence type="ECO:0000256" key="7">
    <source>
        <dbReference type="SAM" id="SignalP"/>
    </source>
</evidence>
<evidence type="ECO:0000256" key="3">
    <source>
        <dbReference type="ARBA" id="ARBA00022525"/>
    </source>
</evidence>
<evidence type="ECO:0000256" key="6">
    <source>
        <dbReference type="SAM" id="MobiDB-lite"/>
    </source>
</evidence>
<evidence type="ECO:0000256" key="2">
    <source>
        <dbReference type="ARBA" id="ARBA00008127"/>
    </source>
</evidence>
<organism evidence="8 9">
    <name type="scientific">Adiantum capillus-veneris</name>
    <name type="common">Maidenhair fern</name>
    <dbReference type="NCBI Taxonomy" id="13818"/>
    <lineage>
        <taxon>Eukaryota</taxon>
        <taxon>Viridiplantae</taxon>
        <taxon>Streptophyta</taxon>
        <taxon>Embryophyta</taxon>
        <taxon>Tracheophyta</taxon>
        <taxon>Polypodiopsida</taxon>
        <taxon>Polypodiidae</taxon>
        <taxon>Polypodiales</taxon>
        <taxon>Pteridineae</taxon>
        <taxon>Pteridaceae</taxon>
        <taxon>Vittarioideae</taxon>
        <taxon>Adiantum</taxon>
    </lineage>
</organism>
<comment type="subcellular location">
    <subcellularLocation>
        <location evidence="1">Secreted</location>
    </subcellularLocation>
</comment>
<keyword evidence="9" id="KW-1185">Reference proteome</keyword>
<keyword evidence="5" id="KW-1015">Disulfide bond</keyword>
<feature type="region of interest" description="Disordered" evidence="6">
    <location>
        <begin position="56"/>
        <end position="80"/>
    </location>
</feature>
<keyword evidence="3" id="KW-0964">Secreted</keyword>
<dbReference type="Proteomes" id="UP000886520">
    <property type="component" value="Chromosome 18"/>
</dbReference>
<dbReference type="PANTHER" id="PTHR33109">
    <property type="entry name" value="EPIDERMAL PATTERNING FACTOR-LIKE PROTEIN 4"/>
    <property type="match status" value="1"/>
</dbReference>
<accession>A0A9D4UEH9</accession>